<comment type="caution">
    <text evidence="2">The sequence shown here is derived from an EMBL/GenBank/DDBJ whole genome shotgun (WGS) entry which is preliminary data.</text>
</comment>
<reference evidence="2 3" key="1">
    <citation type="submission" date="2016-06" db="EMBL/GenBank/DDBJ databases">
        <title>Genome sequence of endosymbiont of Candidatus Endolucinida thiodiazotropha.</title>
        <authorList>
            <person name="Poehlein A."/>
            <person name="Koenig S."/>
            <person name="Heiden S.E."/>
            <person name="Thuermer A."/>
            <person name="Voget S."/>
            <person name="Daniel R."/>
            <person name="Markert S."/>
            <person name="Gros O."/>
            <person name="Schweder T."/>
        </authorList>
    </citation>
    <scope>NUCLEOTIDE SEQUENCE [LARGE SCALE GENOMIC DNA]</scope>
    <source>
        <strain evidence="2 3">COS</strain>
    </source>
</reference>
<evidence type="ECO:0000313" key="2">
    <source>
        <dbReference type="EMBL" id="ODJ89225.1"/>
    </source>
</evidence>
<dbReference type="PANTHER" id="PTHR30105:SF2">
    <property type="entry name" value="DIVERGENT POLYSACCHARIDE DEACETYLASE SUPERFAMILY"/>
    <property type="match status" value="1"/>
</dbReference>
<dbReference type="RefSeq" id="WP_069120973.1">
    <property type="nucleotide sequence ID" value="NZ_MARB01000002.1"/>
</dbReference>
<dbReference type="SUPFAM" id="SSF88713">
    <property type="entry name" value="Glycoside hydrolase/deacetylase"/>
    <property type="match status" value="1"/>
</dbReference>
<protein>
    <submittedName>
        <fullName evidence="2">Divergent polysaccharide deacetylase</fullName>
    </submittedName>
</protein>
<keyword evidence="3" id="KW-1185">Reference proteome</keyword>
<feature type="signal peptide" evidence="1">
    <location>
        <begin position="1"/>
        <end position="22"/>
    </location>
</feature>
<sequence length="277" mass="30369">MHRLGLLICSICLFATTSVGMADEGDTASPNPVKIALIIDDLGNQKDAGERALALPGAVTYSFLPQTPFAWQLASKAHASNKEVMLHQPMESDNGNPLGNGALTLAMSRERFIHTLQRNIASVPYVAGVNNHMGSLLTRDPTAMRWLMSELRASGLYFIDSRTTDATVAERVAGKNLIAASRRHVFLDNTPKEAEIRRQLEQLLFKARSQGHAIGIAHPYPQTLSVLQEELPKLKRQGVELVPVSELINSGRPLWHAYSSPLPKDAKSSKQSPSQIY</sequence>
<keyword evidence="1" id="KW-0732">Signal</keyword>
<dbReference type="PANTHER" id="PTHR30105">
    <property type="entry name" value="UNCHARACTERIZED YIBQ-RELATED"/>
    <property type="match status" value="1"/>
</dbReference>
<dbReference type="GO" id="GO:0005975">
    <property type="term" value="P:carbohydrate metabolic process"/>
    <property type="evidence" value="ECO:0007669"/>
    <property type="project" value="InterPro"/>
</dbReference>
<dbReference type="Proteomes" id="UP000094769">
    <property type="component" value="Unassembled WGS sequence"/>
</dbReference>
<proteinExistence type="predicted"/>
<dbReference type="CDD" id="cd10936">
    <property type="entry name" value="CE4_DAC2"/>
    <property type="match status" value="1"/>
</dbReference>
<evidence type="ECO:0000256" key="1">
    <source>
        <dbReference type="SAM" id="SignalP"/>
    </source>
</evidence>
<organism evidence="2 3">
    <name type="scientific">Candidatus Thiodiazotropha endolucinida</name>
    <dbReference type="NCBI Taxonomy" id="1655433"/>
    <lineage>
        <taxon>Bacteria</taxon>
        <taxon>Pseudomonadati</taxon>
        <taxon>Pseudomonadota</taxon>
        <taxon>Gammaproteobacteria</taxon>
        <taxon>Chromatiales</taxon>
        <taxon>Sedimenticolaceae</taxon>
        <taxon>Candidatus Thiodiazotropha</taxon>
    </lineage>
</organism>
<dbReference type="EMBL" id="MARB01000002">
    <property type="protein sequence ID" value="ODJ89225.1"/>
    <property type="molecule type" value="Genomic_DNA"/>
</dbReference>
<name>A0A7Z0VPS8_9GAMM</name>
<dbReference type="InterPro" id="IPR011330">
    <property type="entry name" value="Glyco_hydro/deAcase_b/a-brl"/>
</dbReference>
<dbReference type="InterPro" id="IPR006837">
    <property type="entry name" value="Divergent_DAC"/>
</dbReference>
<feature type="chain" id="PRO_5030798515" evidence="1">
    <location>
        <begin position="23"/>
        <end position="277"/>
    </location>
</feature>
<dbReference type="Gene3D" id="3.20.20.370">
    <property type="entry name" value="Glycoside hydrolase/deacetylase"/>
    <property type="match status" value="1"/>
</dbReference>
<evidence type="ECO:0000313" key="3">
    <source>
        <dbReference type="Proteomes" id="UP000094769"/>
    </source>
</evidence>
<accession>A0A7Z0VPS8</accession>
<gene>
    <name evidence="2" type="ORF">CODIS_03240</name>
</gene>
<dbReference type="AlphaFoldDB" id="A0A7Z0VPS8"/>
<dbReference type="Pfam" id="PF04748">
    <property type="entry name" value="Polysacc_deac_2"/>
    <property type="match status" value="1"/>
</dbReference>